<organism evidence="2 3">
    <name type="scientific">Halothiobacillus diazotrophicus</name>
    <dbReference type="NCBI Taxonomy" id="1860122"/>
    <lineage>
        <taxon>Bacteria</taxon>
        <taxon>Pseudomonadati</taxon>
        <taxon>Pseudomonadota</taxon>
        <taxon>Gammaproteobacteria</taxon>
        <taxon>Chromatiales</taxon>
        <taxon>Halothiobacillaceae</taxon>
        <taxon>Halothiobacillus</taxon>
    </lineage>
</organism>
<dbReference type="SUPFAM" id="SSF82866">
    <property type="entry name" value="Multidrug efflux transporter AcrB transmembrane domain"/>
    <property type="match status" value="2"/>
</dbReference>
<feature type="transmembrane region" description="Helical" evidence="1">
    <location>
        <begin position="938"/>
        <end position="959"/>
    </location>
</feature>
<feature type="transmembrane region" description="Helical" evidence="1">
    <location>
        <begin position="368"/>
        <end position="388"/>
    </location>
</feature>
<dbReference type="SUPFAM" id="SSF82693">
    <property type="entry name" value="Multidrug efflux transporter AcrB pore domain, PN1, PN2, PC1 and PC2 subdomains"/>
    <property type="match status" value="3"/>
</dbReference>
<gene>
    <name evidence="2" type="ORF">A9404_07915</name>
</gene>
<evidence type="ECO:0000313" key="2">
    <source>
        <dbReference type="EMBL" id="ANJ67319.1"/>
    </source>
</evidence>
<evidence type="ECO:0000313" key="3">
    <source>
        <dbReference type="Proteomes" id="UP000078596"/>
    </source>
</evidence>
<proteinExistence type="predicted"/>
<keyword evidence="1" id="KW-1133">Transmembrane helix</keyword>
<dbReference type="AlphaFoldDB" id="A0A191ZHF9"/>
<dbReference type="Proteomes" id="UP000078596">
    <property type="component" value="Chromosome"/>
</dbReference>
<feature type="transmembrane region" description="Helical" evidence="1">
    <location>
        <begin position="23"/>
        <end position="44"/>
    </location>
</feature>
<feature type="transmembrane region" description="Helical" evidence="1">
    <location>
        <begin position="474"/>
        <end position="497"/>
    </location>
</feature>
<dbReference type="Pfam" id="PF00873">
    <property type="entry name" value="ACR_tran"/>
    <property type="match status" value="1"/>
</dbReference>
<feature type="transmembrane region" description="Helical" evidence="1">
    <location>
        <begin position="1014"/>
        <end position="1039"/>
    </location>
</feature>
<dbReference type="InterPro" id="IPR001036">
    <property type="entry name" value="Acrflvin-R"/>
</dbReference>
<dbReference type="PANTHER" id="PTHR32063">
    <property type="match status" value="1"/>
</dbReference>
<dbReference type="PANTHER" id="PTHR32063:SF24">
    <property type="entry name" value="CATION EFFLUX SYSTEM (ACRB_ACRD_ACRF FAMILY)"/>
    <property type="match status" value="1"/>
</dbReference>
<reference evidence="2 3" key="1">
    <citation type="submission" date="2016-06" db="EMBL/GenBank/DDBJ databases">
        <title>Insight into the functional genes involving in sulfur oxidation in Pearl River water.</title>
        <authorList>
            <person name="Luo J."/>
            <person name="Tan X."/>
            <person name="Lin W."/>
        </authorList>
    </citation>
    <scope>NUCLEOTIDE SEQUENCE [LARGE SCALE GENOMIC DNA]</scope>
    <source>
        <strain evidence="2 3">LS2</strain>
    </source>
</reference>
<name>A0A191ZHF9_9GAMM</name>
<dbReference type="STRING" id="1860122.A9404_07915"/>
<dbReference type="EMBL" id="CP016027">
    <property type="protein sequence ID" value="ANJ67319.1"/>
    <property type="molecule type" value="Genomic_DNA"/>
</dbReference>
<dbReference type="Gene3D" id="3.30.70.1430">
    <property type="entry name" value="Multidrug efflux transporter AcrB pore domain"/>
    <property type="match status" value="2"/>
</dbReference>
<keyword evidence="1" id="KW-0812">Transmembrane</keyword>
<dbReference type="RefSeq" id="WP_066099940.1">
    <property type="nucleotide sequence ID" value="NZ_CP016027.1"/>
</dbReference>
<accession>A0A191ZHF9</accession>
<sequence length="1046" mass="112092">MPDSVNAPVVPPALSRLWQKPTLWALLYGALIAYGIYAFMLIPVEVLPRFDYPQISIVTHAPGATAQELEQMIARPLEAELLALPGLEGLRSTIGHGSVQTDVRFAENTRPTLDLQTVNGAIDRARSHLPADAHPYAEIMGNAINEVADYSLILPPDVAPATVQRQIQNRIVPALRALPGVQRVNVYGGGEQALWVQPDLTALRQHHVSIDALKQALRQQVILQPAGYLTLGHQDVLIEARNLPKTIAELAKTTVPGAAGPIPISALARIVRAPIPTHSAVALDDHSTIALTIFKQPGASTLPVTQAVQSTLDATLAQLPKGTHWLRVYDQGHLVRVIGNDLTRNLLIGAVLAVLVLFWLLGGGRGIWILAVSIPLSLLLGIAGLYAVGQSLNLLTLGALTVAVGLLADDAIIVLESIIHRWEQGDDRWAGIGRGLRDIASPDISGTLSTVAVFLPLLLVGGLAGLFFVPFALAMTFALLASLVVSLTVIPLGLGLLHAERYLVPRQATEIAAPRPAQTQDSRHRGWRDAGPRTVAALYRANHRIFRAVSRHPRSSLAASLLLLLISLAAMGWVTVNFLPLPNEGVMLESFTLPPGTSLTDTEATVAQMTARLRQDPAVRHVFARIGSAASTAYTEPAYAGEIQIVLRPNITVDDLNAIGIRLQKISALDGVQTAIDTPTIERVGESLSGLPQPFVIRVYGQNIDTLRAIAQKITAHLRKSVPELTDVFNNDGYPINQLTLTPKPAALALYHTTPARLYAQLKPLLAGEILARIPDGNQPLALYLRPADSHHLSLDQLRDLPIQLQGAPTPRTIPLGQLMDIRLTETPNQIRHIDGARALDILATPTSINSLSTIRKAIDTIPLPSGYRIGFAGLYPELIHTGIALAIAALLAFALMFGILILQFDGALAPGLLLLQIPLAFTGGALALSLSGVGLNITGLIAFLTLIGLGLNHGIVLLHRVRRNEQAGQSTADAVEEAIRIRFRPILLTTLTAILGMLPTALGWGQGAAPEQGLAIVILGGILWSALLSTNLIPALYLHYQTGRR</sequence>
<dbReference type="Gene3D" id="1.20.1640.10">
    <property type="entry name" value="Multidrug efflux transporter AcrB transmembrane domain"/>
    <property type="match status" value="2"/>
</dbReference>
<feature type="transmembrane region" description="Helical" evidence="1">
    <location>
        <begin position="557"/>
        <end position="579"/>
    </location>
</feature>
<dbReference type="Gene3D" id="3.30.70.1440">
    <property type="entry name" value="Multidrug efflux transporter AcrB pore domain"/>
    <property type="match status" value="1"/>
</dbReference>
<feature type="transmembrane region" description="Helical" evidence="1">
    <location>
        <begin position="913"/>
        <end position="932"/>
    </location>
</feature>
<dbReference type="PRINTS" id="PR00702">
    <property type="entry name" value="ACRIFLAVINRP"/>
</dbReference>
<keyword evidence="3" id="KW-1185">Reference proteome</keyword>
<evidence type="ECO:0000256" key="1">
    <source>
        <dbReference type="SAM" id="Phobius"/>
    </source>
</evidence>
<feature type="transmembrane region" description="Helical" evidence="1">
    <location>
        <begin position="879"/>
        <end position="901"/>
    </location>
</feature>
<feature type="transmembrane region" description="Helical" evidence="1">
    <location>
        <begin position="444"/>
        <end position="468"/>
    </location>
</feature>
<dbReference type="OrthoDB" id="5287122at2"/>
<dbReference type="GO" id="GO:0005886">
    <property type="term" value="C:plasma membrane"/>
    <property type="evidence" value="ECO:0007669"/>
    <property type="project" value="TreeGrafter"/>
</dbReference>
<dbReference type="KEGG" id="haz:A9404_07915"/>
<dbReference type="InterPro" id="IPR027463">
    <property type="entry name" value="AcrB_DN_DC_subdom"/>
</dbReference>
<dbReference type="GO" id="GO:0042910">
    <property type="term" value="F:xenobiotic transmembrane transporter activity"/>
    <property type="evidence" value="ECO:0007669"/>
    <property type="project" value="TreeGrafter"/>
</dbReference>
<keyword evidence="1" id="KW-0472">Membrane</keyword>
<dbReference type="SUPFAM" id="SSF82714">
    <property type="entry name" value="Multidrug efflux transporter AcrB TolC docking domain, DN and DC subdomains"/>
    <property type="match status" value="1"/>
</dbReference>
<feature type="transmembrane region" description="Helical" evidence="1">
    <location>
        <begin position="987"/>
        <end position="1008"/>
    </location>
</feature>
<dbReference type="Gene3D" id="3.30.70.1320">
    <property type="entry name" value="Multidrug efflux transporter AcrB pore domain like"/>
    <property type="match status" value="1"/>
</dbReference>
<feature type="transmembrane region" description="Helical" evidence="1">
    <location>
        <begin position="342"/>
        <end position="361"/>
    </location>
</feature>
<dbReference type="Gene3D" id="3.30.2090.10">
    <property type="entry name" value="Multidrug efflux transporter AcrB TolC docking domain, DN and DC subdomains"/>
    <property type="match status" value="2"/>
</dbReference>
<protein>
    <submittedName>
        <fullName evidence="2">Acriflavine resistance protein B</fullName>
    </submittedName>
</protein>